<feature type="signal peptide" evidence="1">
    <location>
        <begin position="1"/>
        <end position="21"/>
    </location>
</feature>
<proteinExistence type="predicted"/>
<keyword evidence="1" id="KW-0732">Signal</keyword>
<keyword evidence="3" id="KW-1185">Reference proteome</keyword>
<dbReference type="InterPro" id="IPR025737">
    <property type="entry name" value="FApF"/>
</dbReference>
<feature type="chain" id="PRO_5045648835" evidence="1">
    <location>
        <begin position="22"/>
        <end position="264"/>
    </location>
</feature>
<evidence type="ECO:0000313" key="2">
    <source>
        <dbReference type="EMBL" id="MEJ5094054.1"/>
    </source>
</evidence>
<name>A0ABU8Q2U9_9SPHN</name>
<protein>
    <submittedName>
        <fullName evidence="2">Transporter</fullName>
    </submittedName>
</protein>
<evidence type="ECO:0000256" key="1">
    <source>
        <dbReference type="SAM" id="SignalP"/>
    </source>
</evidence>
<dbReference type="EMBL" id="JBBGZA010000001">
    <property type="protein sequence ID" value="MEJ5094054.1"/>
    <property type="molecule type" value="Genomic_DNA"/>
</dbReference>
<reference evidence="2 3" key="1">
    <citation type="submission" date="2023-12" db="EMBL/GenBank/DDBJ databases">
        <title>Gut-associated functions are favored during microbiome assembly across C. elegans life.</title>
        <authorList>
            <person name="Zimmermann J."/>
        </authorList>
    </citation>
    <scope>NUCLEOTIDE SEQUENCE [LARGE SCALE GENOMIC DNA]</scope>
    <source>
        <strain evidence="2 3">JUb134</strain>
    </source>
</reference>
<accession>A0ABU8Q2U9</accession>
<comment type="caution">
    <text evidence="2">The sequence shown here is derived from an EMBL/GenBank/DDBJ whole genome shotgun (WGS) entry which is preliminary data.</text>
</comment>
<dbReference type="Pfam" id="PF13557">
    <property type="entry name" value="Phenol_MetA_deg"/>
    <property type="match status" value="1"/>
</dbReference>
<sequence>MRRIAGAALAAALLVPVAAQARDYCPTRPGLGENPCVVEKGTLSVETALADWEHDRSAEERTDTLLVADTLLRFGVSDRAELQLEWQPYGRDVTRDRVLGETERKDRVGDVTLGARVNLANPDGSGFSWAVQPSVTLPVGRQPIGGGDWGASLIVPVAYALGDTLTLELTPEVAAEVDEDGRGRHLAYGNVLGLELELTDALSTTLEGEVRRDDDPVEPATIVRGALALAWMANDDTQLDVGTAFGLNHDTPDLRLYAGIARRF</sequence>
<evidence type="ECO:0000313" key="3">
    <source>
        <dbReference type="Proteomes" id="UP001380365"/>
    </source>
</evidence>
<dbReference type="Proteomes" id="UP001380365">
    <property type="component" value="Unassembled WGS sequence"/>
</dbReference>
<gene>
    <name evidence="2" type="ORF">WH159_05820</name>
</gene>
<dbReference type="RefSeq" id="WP_132882581.1">
    <property type="nucleotide sequence ID" value="NZ_JBBGZA010000001.1"/>
</dbReference>
<organism evidence="2 3">
    <name type="scientific">Sphingomonas molluscorum</name>
    <dbReference type="NCBI Taxonomy" id="418184"/>
    <lineage>
        <taxon>Bacteria</taxon>
        <taxon>Pseudomonadati</taxon>
        <taxon>Pseudomonadota</taxon>
        <taxon>Alphaproteobacteria</taxon>
        <taxon>Sphingomonadales</taxon>
        <taxon>Sphingomonadaceae</taxon>
        <taxon>Sphingomonas</taxon>
    </lineage>
</organism>